<dbReference type="Pfam" id="PF01478">
    <property type="entry name" value="Peptidase_A24"/>
    <property type="match status" value="1"/>
</dbReference>
<accession>E3J8Z3</accession>
<dbReference type="OrthoDB" id="2087435at2"/>
<evidence type="ECO:0000256" key="2">
    <source>
        <dbReference type="SAM" id="Phobius"/>
    </source>
</evidence>
<dbReference type="PANTHER" id="PTHR30487">
    <property type="entry name" value="TYPE 4 PREPILIN-LIKE PROTEINS LEADER PEPTIDE-PROCESSING ENZYME"/>
    <property type="match status" value="1"/>
</dbReference>
<feature type="transmembrane region" description="Helical" evidence="2">
    <location>
        <begin position="69"/>
        <end position="88"/>
    </location>
</feature>
<evidence type="ECO:0000313" key="4">
    <source>
        <dbReference type="EMBL" id="ADP79726.1"/>
    </source>
</evidence>
<dbReference type="PANTHER" id="PTHR30487:SF0">
    <property type="entry name" value="PREPILIN LEADER PEPTIDASE_N-METHYLTRANSFERASE-RELATED"/>
    <property type="match status" value="1"/>
</dbReference>
<protein>
    <submittedName>
        <fullName evidence="4">Peptidase A24A prepilin type IV</fullName>
    </submittedName>
</protein>
<organism evidence="4 5">
    <name type="scientific">Pseudofrankia inefficax (strain DSM 45817 / CECT 9037 / DDB 130130 / EuI1c)</name>
    <name type="common">Frankia inefficax</name>
    <dbReference type="NCBI Taxonomy" id="298654"/>
    <lineage>
        <taxon>Bacteria</taxon>
        <taxon>Bacillati</taxon>
        <taxon>Actinomycetota</taxon>
        <taxon>Actinomycetes</taxon>
        <taxon>Frankiales</taxon>
        <taxon>Frankiaceae</taxon>
        <taxon>Pseudofrankia</taxon>
    </lineage>
</organism>
<gene>
    <name evidence="4" type="ordered locus">FraEuI1c_1669</name>
</gene>
<dbReference type="KEGG" id="fri:FraEuI1c_1669"/>
<dbReference type="Gene3D" id="1.20.120.1220">
    <property type="match status" value="1"/>
</dbReference>
<evidence type="ECO:0000259" key="3">
    <source>
        <dbReference type="Pfam" id="PF01478"/>
    </source>
</evidence>
<dbReference type="STRING" id="298654.FraEuI1c_1669"/>
<feature type="transmembrane region" description="Helical" evidence="2">
    <location>
        <begin position="209"/>
        <end position="229"/>
    </location>
</feature>
<keyword evidence="5" id="KW-1185">Reference proteome</keyword>
<keyword evidence="2" id="KW-0472">Membrane</keyword>
<dbReference type="GO" id="GO:0006465">
    <property type="term" value="P:signal peptide processing"/>
    <property type="evidence" value="ECO:0007669"/>
    <property type="project" value="TreeGrafter"/>
</dbReference>
<dbReference type="GO" id="GO:0004190">
    <property type="term" value="F:aspartic-type endopeptidase activity"/>
    <property type="evidence" value="ECO:0007669"/>
    <property type="project" value="InterPro"/>
</dbReference>
<keyword evidence="2" id="KW-0812">Transmembrane</keyword>
<feature type="transmembrane region" description="Helical" evidence="2">
    <location>
        <begin position="94"/>
        <end position="112"/>
    </location>
</feature>
<feature type="transmembrane region" description="Helical" evidence="2">
    <location>
        <begin position="27"/>
        <end position="48"/>
    </location>
</feature>
<reference evidence="4 5" key="1">
    <citation type="submission" date="2010-10" db="EMBL/GenBank/DDBJ databases">
        <title>Complete sequence of Frankia sp. EuI1c.</title>
        <authorList>
            <consortium name="US DOE Joint Genome Institute"/>
            <person name="Lucas S."/>
            <person name="Copeland A."/>
            <person name="Lapidus A."/>
            <person name="Cheng J.-F."/>
            <person name="Bruce D."/>
            <person name="Goodwin L."/>
            <person name="Pitluck S."/>
            <person name="Chertkov O."/>
            <person name="Detter J.C."/>
            <person name="Han C."/>
            <person name="Tapia R."/>
            <person name="Land M."/>
            <person name="Hauser L."/>
            <person name="Jeffries C."/>
            <person name="Kyrpides N."/>
            <person name="Ivanova N."/>
            <person name="Mikhailova N."/>
            <person name="Beauchemin N."/>
            <person name="Sen A."/>
            <person name="Sur S.A."/>
            <person name="Gtari M."/>
            <person name="Wall L."/>
            <person name="Tisa L."/>
            <person name="Woyke T."/>
        </authorList>
    </citation>
    <scope>NUCLEOTIDE SEQUENCE [LARGE SCALE GENOMIC DNA]</scope>
    <source>
        <strain evidence="5">DSM 45817 / CECT 9037 / EuI1c</strain>
    </source>
</reference>
<dbReference type="EMBL" id="CP002299">
    <property type="protein sequence ID" value="ADP79726.1"/>
    <property type="molecule type" value="Genomic_DNA"/>
</dbReference>
<comment type="similarity">
    <text evidence="1">Belongs to the peptidase A24 family.</text>
</comment>
<dbReference type="GO" id="GO:0005886">
    <property type="term" value="C:plasma membrane"/>
    <property type="evidence" value="ECO:0007669"/>
    <property type="project" value="TreeGrafter"/>
</dbReference>
<feature type="transmembrane region" description="Helical" evidence="2">
    <location>
        <begin position="153"/>
        <end position="177"/>
    </location>
</feature>
<dbReference type="RefSeq" id="WP_013422845.1">
    <property type="nucleotide sequence ID" value="NC_014666.1"/>
</dbReference>
<name>E3J8Z3_PSEI1</name>
<dbReference type="HOGENOM" id="CLU_057101_2_1_11"/>
<evidence type="ECO:0000313" key="5">
    <source>
        <dbReference type="Proteomes" id="UP000002484"/>
    </source>
</evidence>
<dbReference type="eggNOG" id="COG1989">
    <property type="taxonomic scope" value="Bacteria"/>
</dbReference>
<proteinExistence type="inferred from homology"/>
<sequence length="260" mass="26967">MDYLGPGPAAGATGDGGWLFSVLYASWWGLVVAAVLATAAVVVAVRFGPELVGAFEPYEGESVRRGIPGRLTIGLVTAVAVVLVSEALRCSDLPALPAYLYLTDVGVVLAFVDARVHRLPDVIVLSSYPVLAALLVLGAVVDRLTWGFWGDGNWAIGAQLTGAAVGAAVPLLFFGLLHLIPRSGLGLGDVKLSGLLGAALGWTDEIYRVLLAVILGIFSAGLWAAFLLVTRRARRTDAIPYGPHLLLGAFLALLAGAVGS</sequence>
<feature type="transmembrane region" description="Helical" evidence="2">
    <location>
        <begin position="241"/>
        <end position="259"/>
    </location>
</feature>
<dbReference type="AlphaFoldDB" id="E3J8Z3"/>
<feature type="transmembrane region" description="Helical" evidence="2">
    <location>
        <begin position="184"/>
        <end position="203"/>
    </location>
</feature>
<feature type="transmembrane region" description="Helical" evidence="2">
    <location>
        <begin position="119"/>
        <end position="141"/>
    </location>
</feature>
<dbReference type="InterPro" id="IPR000045">
    <property type="entry name" value="Prepilin_IV_endopep_pep"/>
</dbReference>
<feature type="domain" description="Prepilin type IV endopeptidase peptidase" evidence="3">
    <location>
        <begin position="107"/>
        <end position="218"/>
    </location>
</feature>
<evidence type="ECO:0000256" key="1">
    <source>
        <dbReference type="ARBA" id="ARBA00005801"/>
    </source>
</evidence>
<dbReference type="InParanoid" id="E3J8Z3"/>
<dbReference type="Proteomes" id="UP000002484">
    <property type="component" value="Chromosome"/>
</dbReference>
<dbReference type="InterPro" id="IPR050882">
    <property type="entry name" value="Prepilin_peptidase/N-MTase"/>
</dbReference>
<keyword evidence="2" id="KW-1133">Transmembrane helix</keyword>